<dbReference type="Proteomes" id="UP000694844">
    <property type="component" value="Chromosome 2"/>
</dbReference>
<evidence type="ECO:0000256" key="1">
    <source>
        <dbReference type="SAM" id="MobiDB-lite"/>
    </source>
</evidence>
<name>A0A8B8CBT3_CRAVI</name>
<feature type="chain" id="PRO_5034989759" evidence="3">
    <location>
        <begin position="23"/>
        <end position="235"/>
    </location>
</feature>
<sequence>MAEQSILPCVFVLLSLLPGSLGDNYTIGGLVASSIVSFFAFVAMIVMLILVITWNQWFPQFQKWRGRTKQPRPVKPKFDFPPKQNGTQSIRLSTHSMSRPSSGPPTPRVSKVQNGAPAVYTANPTDTWIQEIQSTAYEEKVGQMSFDEEEVIVTELVKETTQDPAPLPPSGLPQSNGHTQTVKADEIQLTLEKQPMEAEKTTDGVMDFHFGVDDNAVVNLSSGKQDSDEGEMILY</sequence>
<feature type="transmembrane region" description="Helical" evidence="2">
    <location>
        <begin position="32"/>
        <end position="55"/>
    </location>
</feature>
<keyword evidence="2" id="KW-0472">Membrane</keyword>
<keyword evidence="4" id="KW-1185">Reference proteome</keyword>
<reference evidence="5" key="1">
    <citation type="submission" date="2025-08" db="UniProtKB">
        <authorList>
            <consortium name="RefSeq"/>
        </authorList>
    </citation>
    <scope>IDENTIFICATION</scope>
    <source>
        <tissue evidence="5">Whole sample</tissue>
    </source>
</reference>
<dbReference type="GeneID" id="111118181"/>
<dbReference type="OrthoDB" id="6107798at2759"/>
<keyword evidence="2" id="KW-1133">Transmembrane helix</keyword>
<evidence type="ECO:0000256" key="2">
    <source>
        <dbReference type="SAM" id="Phobius"/>
    </source>
</evidence>
<feature type="compositionally biased region" description="Polar residues" evidence="1">
    <location>
        <begin position="84"/>
        <end position="101"/>
    </location>
</feature>
<proteinExistence type="predicted"/>
<keyword evidence="3" id="KW-0732">Signal</keyword>
<dbReference type="KEGG" id="cvn:111118181"/>
<evidence type="ECO:0000313" key="4">
    <source>
        <dbReference type="Proteomes" id="UP000694844"/>
    </source>
</evidence>
<dbReference type="AlphaFoldDB" id="A0A8B8CBT3"/>
<feature type="signal peptide" evidence="3">
    <location>
        <begin position="1"/>
        <end position="22"/>
    </location>
</feature>
<keyword evidence="2" id="KW-0812">Transmembrane</keyword>
<evidence type="ECO:0000256" key="3">
    <source>
        <dbReference type="SAM" id="SignalP"/>
    </source>
</evidence>
<evidence type="ECO:0000313" key="5">
    <source>
        <dbReference type="RefSeq" id="XP_022313222.1"/>
    </source>
</evidence>
<organism evidence="4 5">
    <name type="scientific">Crassostrea virginica</name>
    <name type="common">Eastern oyster</name>
    <dbReference type="NCBI Taxonomy" id="6565"/>
    <lineage>
        <taxon>Eukaryota</taxon>
        <taxon>Metazoa</taxon>
        <taxon>Spiralia</taxon>
        <taxon>Lophotrochozoa</taxon>
        <taxon>Mollusca</taxon>
        <taxon>Bivalvia</taxon>
        <taxon>Autobranchia</taxon>
        <taxon>Pteriomorphia</taxon>
        <taxon>Ostreida</taxon>
        <taxon>Ostreoidea</taxon>
        <taxon>Ostreidae</taxon>
        <taxon>Crassostrea</taxon>
    </lineage>
</organism>
<gene>
    <name evidence="5" type="primary">LOC111118181</name>
</gene>
<dbReference type="RefSeq" id="XP_022313222.1">
    <property type="nucleotide sequence ID" value="XM_022457514.1"/>
</dbReference>
<accession>A0A8B8CBT3</accession>
<protein>
    <submittedName>
        <fullName evidence="5">Uncharacterized protein LOC111118181</fullName>
    </submittedName>
</protein>
<feature type="region of interest" description="Disordered" evidence="1">
    <location>
        <begin position="68"/>
        <end position="112"/>
    </location>
</feature>